<reference evidence="3" key="1">
    <citation type="submission" date="2021-07" db="EMBL/GenBank/DDBJ databases">
        <title>Complete genome sequencing of a Clostridium isolate.</title>
        <authorList>
            <person name="Ueki A."/>
            <person name="Tonouchi A."/>
        </authorList>
    </citation>
    <scope>NUCLEOTIDE SEQUENCE [LARGE SCALE GENOMIC DNA]</scope>
    <source>
        <strain evidence="3">C5S11</strain>
    </source>
</reference>
<gene>
    <name evidence="2" type="ORF">psyc5s11_28690</name>
</gene>
<feature type="transmembrane region" description="Helical" evidence="1">
    <location>
        <begin position="216"/>
        <end position="240"/>
    </location>
</feature>
<sequence>MINLVLLKYEIRRLILTKKFFYMILILCVWTVDVLMRLVINGFYYTAPFSQWSYSEFINLFSPILFIILILLCTSIFSESEKSVKNIIYSTPISESKYYIMKGCGVFVVFIITTIIPIVISFVYYAFLFEYTEYQYFILPILLFIIPTSLFIFGLSIFLGKINNKLLYALIPFTFIMGALNLRYLPVWIDVFGNNFVQDYGLHFIMGSDSDVVPYIIPNDFLCSRLVLVALGILLFIFACKPKKCKNK</sequence>
<dbReference type="Proteomes" id="UP000824633">
    <property type="component" value="Chromosome"/>
</dbReference>
<feature type="transmembrane region" description="Helical" evidence="1">
    <location>
        <begin position="166"/>
        <end position="185"/>
    </location>
</feature>
<organism evidence="2 3">
    <name type="scientific">Clostridium gelidum</name>
    <dbReference type="NCBI Taxonomy" id="704125"/>
    <lineage>
        <taxon>Bacteria</taxon>
        <taxon>Bacillati</taxon>
        <taxon>Bacillota</taxon>
        <taxon>Clostridia</taxon>
        <taxon>Eubacteriales</taxon>
        <taxon>Clostridiaceae</taxon>
        <taxon>Clostridium</taxon>
    </lineage>
</organism>
<keyword evidence="3" id="KW-1185">Reference proteome</keyword>
<evidence type="ECO:0000256" key="1">
    <source>
        <dbReference type="SAM" id="Phobius"/>
    </source>
</evidence>
<dbReference type="EMBL" id="AP024849">
    <property type="protein sequence ID" value="BCZ46802.1"/>
    <property type="molecule type" value="Genomic_DNA"/>
</dbReference>
<evidence type="ECO:0008006" key="4">
    <source>
        <dbReference type="Google" id="ProtNLM"/>
    </source>
</evidence>
<accession>A0ABM7TCW7</accession>
<feature type="transmembrane region" description="Helical" evidence="1">
    <location>
        <begin position="99"/>
        <end position="125"/>
    </location>
</feature>
<protein>
    <recommendedName>
        <fullName evidence="4">ABC-2 family transporter protein</fullName>
    </recommendedName>
</protein>
<keyword evidence="1" id="KW-1133">Transmembrane helix</keyword>
<evidence type="ECO:0000313" key="2">
    <source>
        <dbReference type="EMBL" id="BCZ46802.1"/>
    </source>
</evidence>
<evidence type="ECO:0000313" key="3">
    <source>
        <dbReference type="Proteomes" id="UP000824633"/>
    </source>
</evidence>
<dbReference type="RefSeq" id="WP_224033205.1">
    <property type="nucleotide sequence ID" value="NZ_AP024849.1"/>
</dbReference>
<keyword evidence="1" id="KW-0472">Membrane</keyword>
<name>A0ABM7TCW7_9CLOT</name>
<feature type="transmembrane region" description="Helical" evidence="1">
    <location>
        <begin position="60"/>
        <end position="78"/>
    </location>
</feature>
<proteinExistence type="predicted"/>
<feature type="transmembrane region" description="Helical" evidence="1">
    <location>
        <begin position="137"/>
        <end position="159"/>
    </location>
</feature>
<keyword evidence="1" id="KW-0812">Transmembrane</keyword>
<feature type="transmembrane region" description="Helical" evidence="1">
    <location>
        <begin position="20"/>
        <end position="40"/>
    </location>
</feature>